<keyword evidence="5" id="KW-0443">Lipid metabolism</keyword>
<dbReference type="GO" id="GO:0008780">
    <property type="term" value="F:acyl-[acyl-carrier-protein]-UDP-N-acetylglucosamine O-acyltransferase activity"/>
    <property type="evidence" value="ECO:0007669"/>
    <property type="project" value="InterPro"/>
</dbReference>
<dbReference type="AlphaFoldDB" id="A0A1Y5Y682"/>
<dbReference type="Proteomes" id="UP000192674">
    <property type="component" value="Unassembled WGS sequence"/>
</dbReference>
<protein>
    <submittedName>
        <fullName evidence="8">Acyl-[acyl-carrier-protein]--UDP-N-acetylglucosamine O-acyltransferase</fullName>
    </submittedName>
</protein>
<keyword evidence="4" id="KW-0677">Repeat</keyword>
<evidence type="ECO:0000256" key="1">
    <source>
        <dbReference type="ARBA" id="ARBA00022516"/>
    </source>
</evidence>
<evidence type="ECO:0000256" key="4">
    <source>
        <dbReference type="ARBA" id="ARBA00022737"/>
    </source>
</evidence>
<dbReference type="EMBL" id="FWXV01000014">
    <property type="protein sequence ID" value="SMD26364.1"/>
    <property type="molecule type" value="Genomic_DNA"/>
</dbReference>
<keyword evidence="6 8" id="KW-0012">Acyltransferase</keyword>
<keyword evidence="3 8" id="KW-0808">Transferase</keyword>
<evidence type="ECO:0000313" key="8">
    <source>
        <dbReference type="EMBL" id="SMD26364.1"/>
    </source>
</evidence>
<name>A0A1Y5Y682_KIBAR</name>
<dbReference type="Gene3D" id="2.160.10.10">
    <property type="entry name" value="Hexapeptide repeat proteins"/>
    <property type="match status" value="1"/>
</dbReference>
<gene>
    <name evidence="8" type="ORF">SAMN05661093_09947</name>
</gene>
<dbReference type="InterPro" id="IPR010137">
    <property type="entry name" value="Lipid_A_LpxA"/>
</dbReference>
<organism evidence="8 9">
    <name type="scientific">Kibdelosporangium aridum</name>
    <dbReference type="NCBI Taxonomy" id="2030"/>
    <lineage>
        <taxon>Bacteria</taxon>
        <taxon>Bacillati</taxon>
        <taxon>Actinomycetota</taxon>
        <taxon>Actinomycetes</taxon>
        <taxon>Pseudonocardiales</taxon>
        <taxon>Pseudonocardiaceae</taxon>
        <taxon>Kibdelosporangium</taxon>
    </lineage>
</organism>
<dbReference type="PROSITE" id="PS00101">
    <property type="entry name" value="HEXAPEP_TRANSFERASES"/>
    <property type="match status" value="2"/>
</dbReference>
<accession>A0A1Y5Y682</accession>
<dbReference type="NCBIfam" id="NF003657">
    <property type="entry name" value="PRK05289.1"/>
    <property type="match status" value="1"/>
</dbReference>
<dbReference type="InterPro" id="IPR011004">
    <property type="entry name" value="Trimer_LpxA-like_sf"/>
</dbReference>
<dbReference type="Pfam" id="PF13720">
    <property type="entry name" value="Acetyltransf_11"/>
    <property type="match status" value="1"/>
</dbReference>
<dbReference type="PANTHER" id="PTHR43480">
    <property type="entry name" value="ACYL-[ACYL-CARRIER-PROTEIN]--UDP-N-ACETYLGLUCOSAMINE O-ACYLTRANSFERASE"/>
    <property type="match status" value="1"/>
</dbReference>
<feature type="domain" description="UDP N-acetylglucosamine O-acyltransferase C-terminal" evidence="7">
    <location>
        <begin position="189"/>
        <end position="233"/>
    </location>
</feature>
<evidence type="ECO:0000256" key="3">
    <source>
        <dbReference type="ARBA" id="ARBA00022679"/>
    </source>
</evidence>
<evidence type="ECO:0000256" key="2">
    <source>
        <dbReference type="ARBA" id="ARBA00022556"/>
    </source>
</evidence>
<dbReference type="PANTHER" id="PTHR43480:SF1">
    <property type="entry name" value="ACYL-[ACYL-CARRIER-PROTEIN]--UDP-N-ACETYLGLUCOSAMINE O-ACYLTRANSFERASE, MITOCHONDRIAL-RELATED"/>
    <property type="match status" value="1"/>
</dbReference>
<dbReference type="GO" id="GO:0009245">
    <property type="term" value="P:lipid A biosynthetic process"/>
    <property type="evidence" value="ECO:0007669"/>
    <property type="project" value="UniProtKB-KW"/>
</dbReference>
<keyword evidence="1" id="KW-0444">Lipid biosynthesis</keyword>
<evidence type="ECO:0000256" key="6">
    <source>
        <dbReference type="ARBA" id="ARBA00023315"/>
    </source>
</evidence>
<dbReference type="Pfam" id="PF00132">
    <property type="entry name" value="Hexapep"/>
    <property type="match status" value="2"/>
</dbReference>
<evidence type="ECO:0000256" key="5">
    <source>
        <dbReference type="ARBA" id="ARBA00023098"/>
    </source>
</evidence>
<dbReference type="GO" id="GO:0016020">
    <property type="term" value="C:membrane"/>
    <property type="evidence" value="ECO:0007669"/>
    <property type="project" value="GOC"/>
</dbReference>
<dbReference type="SUPFAM" id="SSF51161">
    <property type="entry name" value="Trimeric LpxA-like enzymes"/>
    <property type="match status" value="1"/>
</dbReference>
<keyword evidence="9" id="KW-1185">Reference proteome</keyword>
<reference evidence="8 9" key="1">
    <citation type="submission" date="2017-04" db="EMBL/GenBank/DDBJ databases">
        <authorList>
            <person name="Afonso C.L."/>
            <person name="Miller P.J."/>
            <person name="Scott M.A."/>
            <person name="Spackman E."/>
            <person name="Goraichik I."/>
            <person name="Dimitrov K.M."/>
            <person name="Suarez D.L."/>
            <person name="Swayne D.E."/>
        </authorList>
    </citation>
    <scope>NUCLEOTIDE SEQUENCE [LARGE SCALE GENOMIC DNA]</scope>
    <source>
        <strain evidence="8 9">DSM 43828</strain>
    </source>
</reference>
<dbReference type="NCBIfam" id="TIGR01852">
    <property type="entry name" value="lipid_A_lpxA"/>
    <property type="match status" value="1"/>
</dbReference>
<keyword evidence="2" id="KW-0441">Lipid A biosynthesis</keyword>
<evidence type="ECO:0000313" key="9">
    <source>
        <dbReference type="Proteomes" id="UP000192674"/>
    </source>
</evidence>
<proteinExistence type="predicted"/>
<evidence type="ECO:0000259" key="7">
    <source>
        <dbReference type="Pfam" id="PF13720"/>
    </source>
</evidence>
<dbReference type="InterPro" id="IPR001451">
    <property type="entry name" value="Hexapep"/>
</dbReference>
<dbReference type="InterPro" id="IPR029098">
    <property type="entry name" value="Acetyltransf_C"/>
</dbReference>
<dbReference type="InterPro" id="IPR018357">
    <property type="entry name" value="Hexapep_transf_CS"/>
</dbReference>
<sequence length="276" mass="28902">MNIKGHLRVNGRFVVTIVHPTAVVSPGANLASGVQIGPFAVVEAGAQIGDDVVVGIGAVVHGGVTIAREARIGAYTILGGDPQHLGFDRRTPTRVEIGRGTVIHEHATVHRATGPTPTRIGADCMLMSSVHVAHDCRIGDGVVIGNGSGIAGHVRIGNRATVGGMAGVHQWVRIGELAAIGGMTAVLHDVLPFCVVSGSPARHIQINRRGMTRHGFTEVTIQAIRRAFTAIRDGRPVDPVNETAALLDTWNNPGPRGGRSVTTFARRGTRMSNGQP</sequence>